<dbReference type="Proteomes" id="UP001159363">
    <property type="component" value="Chromosome 8"/>
</dbReference>
<accession>A0ABQ9GV36</accession>
<name>A0ABQ9GV36_9NEOP</name>
<evidence type="ECO:0000313" key="3">
    <source>
        <dbReference type="Proteomes" id="UP001159363"/>
    </source>
</evidence>
<reference evidence="2 3" key="1">
    <citation type="submission" date="2023-02" db="EMBL/GenBank/DDBJ databases">
        <title>LHISI_Scaffold_Assembly.</title>
        <authorList>
            <person name="Stuart O.P."/>
            <person name="Cleave R."/>
            <person name="Magrath M.J.L."/>
            <person name="Mikheyev A.S."/>
        </authorList>
    </citation>
    <scope>NUCLEOTIDE SEQUENCE [LARGE SCALE GENOMIC DNA]</scope>
    <source>
        <strain evidence="2">Daus_M_001</strain>
        <tissue evidence="2">Leg muscle</tissue>
    </source>
</reference>
<gene>
    <name evidence="2" type="ORF">PR048_023802</name>
</gene>
<evidence type="ECO:0000259" key="1">
    <source>
        <dbReference type="Pfam" id="PF10545"/>
    </source>
</evidence>
<organism evidence="2 3">
    <name type="scientific">Dryococelus australis</name>
    <dbReference type="NCBI Taxonomy" id="614101"/>
    <lineage>
        <taxon>Eukaryota</taxon>
        <taxon>Metazoa</taxon>
        <taxon>Ecdysozoa</taxon>
        <taxon>Arthropoda</taxon>
        <taxon>Hexapoda</taxon>
        <taxon>Insecta</taxon>
        <taxon>Pterygota</taxon>
        <taxon>Neoptera</taxon>
        <taxon>Polyneoptera</taxon>
        <taxon>Phasmatodea</taxon>
        <taxon>Verophasmatodea</taxon>
        <taxon>Anareolatae</taxon>
        <taxon>Phasmatidae</taxon>
        <taxon>Eurycanthinae</taxon>
        <taxon>Dryococelus</taxon>
    </lineage>
</organism>
<dbReference type="Pfam" id="PF10545">
    <property type="entry name" value="MADF_DNA_bdg"/>
    <property type="match status" value="1"/>
</dbReference>
<comment type="caution">
    <text evidence="2">The sequence shown here is derived from an EMBL/GenBank/DDBJ whole genome shotgun (WGS) entry which is preliminary data.</text>
</comment>
<protein>
    <recommendedName>
        <fullName evidence="1">MADF domain-containing protein</fullName>
    </recommendedName>
</protein>
<proteinExistence type="predicted"/>
<dbReference type="InterPro" id="IPR006578">
    <property type="entry name" value="MADF-dom"/>
</dbReference>
<sequence length="184" mass="21244">MFTVSRVRHECHTNCSRTARQPHTHQCVRCPERDTSAIRTARGLLVNSSLVSVYGVPSETRRPYELIANHSSRADESWVFGGKRKDSLWQYKKCIWDPKHSEYKKNIKEDAWREIGSVMGGSAEEFNLLASFRRERTKVNKSKGTGKGYVKYFQEPLSYICADVLPSKLYDFWKALMSQRSESA</sequence>
<feature type="non-terminal residue" evidence="2">
    <location>
        <position position="184"/>
    </location>
</feature>
<feature type="domain" description="MADF" evidence="1">
    <location>
        <begin position="88"/>
        <end position="147"/>
    </location>
</feature>
<dbReference type="EMBL" id="JARBHB010000009">
    <property type="protein sequence ID" value="KAJ8875895.1"/>
    <property type="molecule type" value="Genomic_DNA"/>
</dbReference>
<keyword evidence="3" id="KW-1185">Reference proteome</keyword>
<evidence type="ECO:0000313" key="2">
    <source>
        <dbReference type="EMBL" id="KAJ8875895.1"/>
    </source>
</evidence>